<dbReference type="SUPFAM" id="SSF51338">
    <property type="entry name" value="Composite domain of metallo-dependent hydrolases"/>
    <property type="match status" value="1"/>
</dbReference>
<reference evidence="3 4" key="1">
    <citation type="submission" date="2012-06" db="EMBL/GenBank/DDBJ databases">
        <title>The complete genome of Aequorivita sublithincola DSM 14238.</title>
        <authorList>
            <consortium name="US DOE Joint Genome Institute (JGI-PGF)"/>
            <person name="Lucas S."/>
            <person name="Copeland A."/>
            <person name="Lapidus A."/>
            <person name="Goodwin L."/>
            <person name="Pitluck S."/>
            <person name="Peters L."/>
            <person name="Munk A.C.C."/>
            <person name="Kyrpides N."/>
            <person name="Mavromatis K."/>
            <person name="Pagani I."/>
            <person name="Ivanova N."/>
            <person name="Ovchinnikova G."/>
            <person name="Zeytun A."/>
            <person name="Detter J.C."/>
            <person name="Han C."/>
            <person name="Land M."/>
            <person name="Hauser L."/>
            <person name="Markowitz V."/>
            <person name="Cheng J.-F."/>
            <person name="Hugenholtz P."/>
            <person name="Woyke T."/>
            <person name="Wu D."/>
            <person name="Tindall B."/>
            <person name="Faehnrich R."/>
            <person name="Brambilla E."/>
            <person name="Klenk H.-P."/>
            <person name="Eisen J.A."/>
        </authorList>
    </citation>
    <scope>NUCLEOTIDE SEQUENCE [LARGE SCALE GENOMIC DNA]</scope>
    <source>
        <strain evidence="4">DSM 14238 / LMG 21431 / ACAM 643 / 9-3</strain>
    </source>
</reference>
<keyword evidence="3" id="KW-0378">Hydrolase</keyword>
<keyword evidence="1" id="KW-0732">Signal</keyword>
<dbReference type="SUPFAM" id="SSF51556">
    <property type="entry name" value="Metallo-dependent hydrolases"/>
    <property type="match status" value="1"/>
</dbReference>
<dbReference type="Proteomes" id="UP000006049">
    <property type="component" value="Chromosome"/>
</dbReference>
<dbReference type="InterPro" id="IPR011059">
    <property type="entry name" value="Metal-dep_hydrolase_composite"/>
</dbReference>
<dbReference type="HOGENOM" id="CLU_009942_1_0_10"/>
<dbReference type="EMBL" id="CP003280">
    <property type="protein sequence ID" value="AFL81531.1"/>
    <property type="molecule type" value="Genomic_DNA"/>
</dbReference>
<feature type="chain" id="PRO_5003683130" evidence="1">
    <location>
        <begin position="32"/>
        <end position="559"/>
    </location>
</feature>
<dbReference type="AlphaFoldDB" id="I3YX13"/>
<dbReference type="Pfam" id="PF07969">
    <property type="entry name" value="Amidohydro_3"/>
    <property type="match status" value="1"/>
</dbReference>
<evidence type="ECO:0000313" key="4">
    <source>
        <dbReference type="Proteomes" id="UP000006049"/>
    </source>
</evidence>
<dbReference type="Gene3D" id="3.10.310.70">
    <property type="match status" value="1"/>
</dbReference>
<organism evidence="3 4">
    <name type="scientific">Aequorivita sublithincola (strain DSM 14238 / LMG 21431 / ACAM 643 / 9-3)</name>
    <dbReference type="NCBI Taxonomy" id="746697"/>
    <lineage>
        <taxon>Bacteria</taxon>
        <taxon>Pseudomonadati</taxon>
        <taxon>Bacteroidota</taxon>
        <taxon>Flavobacteriia</taxon>
        <taxon>Flavobacteriales</taxon>
        <taxon>Flavobacteriaceae</taxon>
        <taxon>Aequorivita</taxon>
    </lineage>
</organism>
<name>I3YX13_AEQSU</name>
<dbReference type="InterPro" id="IPR013108">
    <property type="entry name" value="Amidohydro_3"/>
</dbReference>
<evidence type="ECO:0000259" key="2">
    <source>
        <dbReference type="Pfam" id="PF07969"/>
    </source>
</evidence>
<dbReference type="PANTHER" id="PTHR22642:SF2">
    <property type="entry name" value="PROTEIN LONG AFTER FAR-RED 3"/>
    <property type="match status" value="1"/>
</dbReference>
<accession>I3YX13</accession>
<dbReference type="InterPro" id="IPR032466">
    <property type="entry name" value="Metal_Hydrolase"/>
</dbReference>
<dbReference type="InterPro" id="IPR033932">
    <property type="entry name" value="YtcJ-like"/>
</dbReference>
<dbReference type="PANTHER" id="PTHR22642">
    <property type="entry name" value="IMIDAZOLONEPROPIONASE"/>
    <property type="match status" value="1"/>
</dbReference>
<dbReference type="STRING" id="746697.Aeqsu_2066"/>
<feature type="domain" description="Amidohydrolase 3" evidence="2">
    <location>
        <begin position="83"/>
        <end position="556"/>
    </location>
</feature>
<protein>
    <submittedName>
        <fullName evidence="3">Putative TIM-barrel fold metal-dependent hydrolase</fullName>
    </submittedName>
</protein>
<gene>
    <name evidence="3" type="ordered locus">Aeqsu_2066</name>
</gene>
<evidence type="ECO:0000256" key="1">
    <source>
        <dbReference type="SAM" id="SignalP"/>
    </source>
</evidence>
<keyword evidence="4" id="KW-1185">Reference proteome</keyword>
<dbReference type="eggNOG" id="COG1574">
    <property type="taxonomic scope" value="Bacteria"/>
</dbReference>
<sequence>MADVFYFYTSTKPIMKKLLFLLLAISIASCAPEKLPADLLIKNATIYTVDKDFSTANALVVKDGKILEIGLKPELELKYTIKETYDAKGNTVVPGLIDAHAHLYGLGLGLQNVDLVGTTSFDEILGRVVAFQEEKNMPYIIGRGWDQNDWDDKNFPTKKELDSLFPDTAVSLRRIDGHAMLVNSKALELAGITSKTKVAGGEIVLENGEPSGIIIDAPMDLIAKTFPEITSEVSTEALLEAEKIALSYGLTTVDDAGLNRNIIELIDALQKEGKFKLRIYAMVSNSPENLDYYLKQGIQKTDRLSVRSFKVYADGALGSRGAAMRESYSDMQLHFGAMITTADSLNYLAEKIAASEFQMNTHAIGDSANIAVLRAYKKALEGKTDRRWRVEHAQIISEPDFNYFDDNNNILPSVQPTHATSDMYWAEDRVGAERMKGAYAYKKLLDEAGMVALGTDFPVEHVNPMYTFYAAVARKDLKNYPEDGFQMKDALTREEALKGMTIWAAFANFEENEKGSIEVGKFADFTILDKDIMKVDEKELSNTKVIATFINGEMVYNAQ</sequence>
<proteinExistence type="predicted"/>
<dbReference type="Gene3D" id="2.30.40.10">
    <property type="entry name" value="Urease, subunit C, domain 1"/>
    <property type="match status" value="1"/>
</dbReference>
<dbReference type="KEGG" id="asl:Aeqsu_2066"/>
<dbReference type="GO" id="GO:0016810">
    <property type="term" value="F:hydrolase activity, acting on carbon-nitrogen (but not peptide) bonds"/>
    <property type="evidence" value="ECO:0007669"/>
    <property type="project" value="InterPro"/>
</dbReference>
<evidence type="ECO:0000313" key="3">
    <source>
        <dbReference type="EMBL" id="AFL81531.1"/>
    </source>
</evidence>
<feature type="signal peptide" evidence="1">
    <location>
        <begin position="1"/>
        <end position="31"/>
    </location>
</feature>
<dbReference type="CDD" id="cd01300">
    <property type="entry name" value="YtcJ_like"/>
    <property type="match status" value="1"/>
</dbReference>
<dbReference type="Gene3D" id="3.20.20.140">
    <property type="entry name" value="Metal-dependent hydrolases"/>
    <property type="match status" value="1"/>
</dbReference>